<keyword evidence="2" id="KW-1185">Reference proteome</keyword>
<dbReference type="Proteomes" id="UP001497744">
    <property type="component" value="Unassembled WGS sequence"/>
</dbReference>
<gene>
    <name evidence="1" type="ORF">BcabD6B2_28170</name>
</gene>
<name>A0AAV4LSZ4_BABCB</name>
<evidence type="ECO:0000313" key="2">
    <source>
        <dbReference type="Proteomes" id="UP001497744"/>
    </source>
</evidence>
<proteinExistence type="predicted"/>
<organism evidence="1 2">
    <name type="scientific">Babesia caballi</name>
    <dbReference type="NCBI Taxonomy" id="5871"/>
    <lineage>
        <taxon>Eukaryota</taxon>
        <taxon>Sar</taxon>
        <taxon>Alveolata</taxon>
        <taxon>Apicomplexa</taxon>
        <taxon>Aconoidasida</taxon>
        <taxon>Piroplasmida</taxon>
        <taxon>Babesiidae</taxon>
        <taxon>Babesia</taxon>
    </lineage>
</organism>
<dbReference type="AlphaFoldDB" id="A0AAV4LSZ4"/>
<sequence>MAEVRCGAEVEPGKKITFIGAVRRLPFLETVTPKLLEKVGVGCGGAIGGRLELLEILERVCHNLCTLPPALDPVGADGGEAHEGFGLRAAKRHVAPPILI</sequence>
<accession>A0AAV4LSZ4</accession>
<dbReference type="GeneID" id="94194863"/>
<dbReference type="RefSeq" id="XP_067715451.1">
    <property type="nucleotide sequence ID" value="XM_067859350.1"/>
</dbReference>
<evidence type="ECO:0000313" key="1">
    <source>
        <dbReference type="EMBL" id="GIX63382.1"/>
    </source>
</evidence>
<dbReference type="EMBL" id="BPLF01000002">
    <property type="protein sequence ID" value="GIX63382.1"/>
    <property type="molecule type" value="Genomic_DNA"/>
</dbReference>
<comment type="caution">
    <text evidence="1">The sequence shown here is derived from an EMBL/GenBank/DDBJ whole genome shotgun (WGS) entry which is preliminary data.</text>
</comment>
<protein>
    <submittedName>
        <fullName evidence="1">Chromosome segregation ATPase</fullName>
    </submittedName>
</protein>
<reference evidence="1 2" key="1">
    <citation type="submission" date="2021-06" db="EMBL/GenBank/DDBJ databases">
        <title>Genome sequence of Babesia caballi.</title>
        <authorList>
            <person name="Yamagishi J."/>
            <person name="Kidaka T."/>
            <person name="Ochi A."/>
        </authorList>
    </citation>
    <scope>NUCLEOTIDE SEQUENCE [LARGE SCALE GENOMIC DNA]</scope>
    <source>
        <strain evidence="1">USDA-D6B2</strain>
    </source>
</reference>